<evidence type="ECO:0000313" key="9">
    <source>
        <dbReference type="Proteomes" id="UP000290057"/>
    </source>
</evidence>
<evidence type="ECO:0000256" key="6">
    <source>
        <dbReference type="ARBA" id="ARBA00023014"/>
    </source>
</evidence>
<dbReference type="PROSITE" id="PS51296">
    <property type="entry name" value="RIESKE"/>
    <property type="match status" value="1"/>
</dbReference>
<dbReference type="Gene3D" id="3.90.380.10">
    <property type="entry name" value="Naphthalene 1,2-dioxygenase Alpha Subunit, Chain A, domain 1"/>
    <property type="match status" value="1"/>
</dbReference>
<dbReference type="Proteomes" id="UP000290057">
    <property type="component" value="Chromosome"/>
</dbReference>
<dbReference type="PRINTS" id="PR00090">
    <property type="entry name" value="RNGDIOXGNASE"/>
</dbReference>
<comment type="cofactor">
    <cofactor evidence="1">
        <name>Fe cation</name>
        <dbReference type="ChEBI" id="CHEBI:24875"/>
    </cofactor>
</comment>
<dbReference type="PANTHER" id="PTHR43756:SF5">
    <property type="entry name" value="CHOLINE MONOOXYGENASE, CHLOROPLASTIC"/>
    <property type="match status" value="1"/>
</dbReference>
<dbReference type="InterPro" id="IPR017941">
    <property type="entry name" value="Rieske_2Fe-2S"/>
</dbReference>
<keyword evidence="5" id="KW-0408">Iron</keyword>
<accession>A0A3T1CHV1</accession>
<dbReference type="PANTHER" id="PTHR43756">
    <property type="entry name" value="CHOLINE MONOOXYGENASE, CHLOROPLASTIC"/>
    <property type="match status" value="1"/>
</dbReference>
<dbReference type="Pfam" id="PF00355">
    <property type="entry name" value="Rieske"/>
    <property type="match status" value="1"/>
</dbReference>
<evidence type="ECO:0000256" key="4">
    <source>
        <dbReference type="ARBA" id="ARBA00023002"/>
    </source>
</evidence>
<dbReference type="RefSeq" id="WP_130586377.1">
    <property type="nucleotide sequence ID" value="NZ_AP019389.1"/>
</dbReference>
<dbReference type="CDD" id="cd03469">
    <property type="entry name" value="Rieske_RO_Alpha_N"/>
    <property type="match status" value="1"/>
</dbReference>
<name>A0A3T1CHV1_9SPHN</name>
<evidence type="ECO:0000313" key="8">
    <source>
        <dbReference type="EMBL" id="BBI20566.1"/>
    </source>
</evidence>
<keyword evidence="3" id="KW-0479">Metal-binding</keyword>
<evidence type="ECO:0000256" key="5">
    <source>
        <dbReference type="ARBA" id="ARBA00023004"/>
    </source>
</evidence>
<evidence type="ECO:0000259" key="7">
    <source>
        <dbReference type="PROSITE" id="PS51296"/>
    </source>
</evidence>
<gene>
    <name evidence="8" type="ORF">EKJ_14130</name>
</gene>
<evidence type="ECO:0000256" key="2">
    <source>
        <dbReference type="ARBA" id="ARBA00022714"/>
    </source>
</evidence>
<evidence type="ECO:0000256" key="1">
    <source>
        <dbReference type="ARBA" id="ARBA00001962"/>
    </source>
</evidence>
<dbReference type="SUPFAM" id="SSF50022">
    <property type="entry name" value="ISP domain"/>
    <property type="match status" value="1"/>
</dbReference>
<dbReference type="EMBL" id="AP019389">
    <property type="protein sequence ID" value="BBI20566.1"/>
    <property type="molecule type" value="Genomic_DNA"/>
</dbReference>
<dbReference type="GO" id="GO:0016491">
    <property type="term" value="F:oxidoreductase activity"/>
    <property type="evidence" value="ECO:0007669"/>
    <property type="project" value="UniProtKB-KW"/>
</dbReference>
<dbReference type="CDD" id="cd08882">
    <property type="entry name" value="RHO_alpha_C_MupW-like"/>
    <property type="match status" value="1"/>
</dbReference>
<reference evidence="8 9" key="1">
    <citation type="submission" date="2019-01" db="EMBL/GenBank/DDBJ databases">
        <title>Complete genome sequence of Erythrobacter flavus KJ5.</title>
        <authorList>
            <person name="Kanesaki Y."/>
            <person name="Brotosudarmo T."/>
            <person name="Moriuchi R."/>
            <person name="Awai K."/>
        </authorList>
    </citation>
    <scope>NUCLEOTIDE SEQUENCE [LARGE SCALE GENOMIC DNA]</scope>
    <source>
        <strain evidence="8 9">KJ5</strain>
    </source>
</reference>
<dbReference type="InterPro" id="IPR036922">
    <property type="entry name" value="Rieske_2Fe-2S_sf"/>
</dbReference>
<dbReference type="GO" id="GO:0005506">
    <property type="term" value="F:iron ion binding"/>
    <property type="evidence" value="ECO:0007669"/>
    <property type="project" value="InterPro"/>
</dbReference>
<dbReference type="Gene3D" id="2.102.10.10">
    <property type="entry name" value="Rieske [2Fe-2S] iron-sulphur domain"/>
    <property type="match status" value="1"/>
</dbReference>
<keyword evidence="9" id="KW-1185">Reference proteome</keyword>
<keyword evidence="2" id="KW-0001">2Fe-2S</keyword>
<dbReference type="InterPro" id="IPR001663">
    <property type="entry name" value="Rng_hydr_dOase-A"/>
</dbReference>
<sequence length="456" mass="52029">MEIIARRPKPSVQDVYETDTNRAPDILRMESPPERQSLEDVSAERYFSPEWHAREVEYVWRKCWQLACRVEDIPNIGDQLVYDIADDSILVVRTNEQTIKAYVNACLHRGTLLRTEPGSAKQIRCPFHGWTWSLDGKLKVLPGEWDFPQVDKGKFCLPEAKVGVWAGFVFINLDPDCEPFEDYLEILPEHFKDFALEDRYKAVHVAKVMPCNWKLGMEAFIEAYHVPVAHPQVVNYYGDSNTQYDIWPGVRHVSRMISVQGLPSPSVKGVSDDKVIDDMRRDVPFYAGKPIKVGEGETARSKLAERAREKIGKTVNRDMSQLSDAESLDLIEYLLFPNMVPWGGQSLPIVYRFRPNGNDPDSHIMEIMYLFAKAEDGSHPPAAQMKMLEPDQNWVDAPELGSAAMVADQDTDNLMRIQKGLKATRKPGVTLARYQESRIRHFHTTLDEYLGDSTDG</sequence>
<dbReference type="SUPFAM" id="SSF55961">
    <property type="entry name" value="Bet v1-like"/>
    <property type="match status" value="1"/>
</dbReference>
<proteinExistence type="predicted"/>
<dbReference type="InterPro" id="IPR015879">
    <property type="entry name" value="Ring_hydroxy_dOase_asu_C_dom"/>
</dbReference>
<dbReference type="GO" id="GO:0051537">
    <property type="term" value="F:2 iron, 2 sulfur cluster binding"/>
    <property type="evidence" value="ECO:0007669"/>
    <property type="project" value="UniProtKB-KW"/>
</dbReference>
<keyword evidence="4" id="KW-0560">Oxidoreductase</keyword>
<dbReference type="Pfam" id="PF00848">
    <property type="entry name" value="Ring_hydroxyl_A"/>
    <property type="match status" value="1"/>
</dbReference>
<protein>
    <recommendedName>
        <fullName evidence="7">Rieske domain-containing protein</fullName>
    </recommendedName>
</protein>
<feature type="domain" description="Rieske" evidence="7">
    <location>
        <begin position="64"/>
        <end position="171"/>
    </location>
</feature>
<evidence type="ECO:0000256" key="3">
    <source>
        <dbReference type="ARBA" id="ARBA00022723"/>
    </source>
</evidence>
<organism evidence="8 9">
    <name type="scientific">Qipengyuania flava</name>
    <dbReference type="NCBI Taxonomy" id="192812"/>
    <lineage>
        <taxon>Bacteria</taxon>
        <taxon>Pseudomonadati</taxon>
        <taxon>Pseudomonadota</taxon>
        <taxon>Alphaproteobacteria</taxon>
        <taxon>Sphingomonadales</taxon>
        <taxon>Erythrobacteraceae</taxon>
        <taxon>Qipengyuania</taxon>
    </lineage>
</organism>
<dbReference type="AlphaFoldDB" id="A0A3T1CHV1"/>
<keyword evidence="6" id="KW-0411">Iron-sulfur</keyword>